<evidence type="ECO:0000259" key="15">
    <source>
        <dbReference type="PROSITE" id="PS50109"/>
    </source>
</evidence>
<evidence type="ECO:0000256" key="10">
    <source>
        <dbReference type="ARBA" id="ARBA00022840"/>
    </source>
</evidence>
<evidence type="ECO:0000256" key="5">
    <source>
        <dbReference type="ARBA" id="ARBA00022553"/>
    </source>
</evidence>
<dbReference type="InterPro" id="IPR003661">
    <property type="entry name" value="HisK_dim/P_dom"/>
</dbReference>
<dbReference type="SMART" id="SM00387">
    <property type="entry name" value="HATPase_c"/>
    <property type="match status" value="1"/>
</dbReference>
<dbReference type="EMBL" id="JAVDTT010000002">
    <property type="protein sequence ID" value="MDR6842110.1"/>
    <property type="molecule type" value="Genomic_DNA"/>
</dbReference>
<dbReference type="InterPro" id="IPR050398">
    <property type="entry name" value="HssS/ArlS-like"/>
</dbReference>
<evidence type="ECO:0000259" key="16">
    <source>
        <dbReference type="PROSITE" id="PS50885"/>
    </source>
</evidence>
<comment type="caution">
    <text evidence="17">The sequence shown here is derived from an EMBL/GenBank/DDBJ whole genome shotgun (WGS) entry which is preliminary data.</text>
</comment>
<accession>A0ABU1RTK9</accession>
<evidence type="ECO:0000256" key="12">
    <source>
        <dbReference type="ARBA" id="ARBA00023012"/>
    </source>
</evidence>
<dbReference type="Pfam" id="PF00672">
    <property type="entry name" value="HAMP"/>
    <property type="match status" value="1"/>
</dbReference>
<dbReference type="Gene3D" id="1.10.287.130">
    <property type="match status" value="1"/>
</dbReference>
<dbReference type="SMART" id="SM00388">
    <property type="entry name" value="HisKA"/>
    <property type="match status" value="1"/>
</dbReference>
<dbReference type="InterPro" id="IPR036890">
    <property type="entry name" value="HATPase_C_sf"/>
</dbReference>
<evidence type="ECO:0000256" key="1">
    <source>
        <dbReference type="ARBA" id="ARBA00000085"/>
    </source>
</evidence>
<dbReference type="Proteomes" id="UP001254759">
    <property type="component" value="Unassembled WGS sequence"/>
</dbReference>
<evidence type="ECO:0000256" key="6">
    <source>
        <dbReference type="ARBA" id="ARBA00022679"/>
    </source>
</evidence>
<dbReference type="InterPro" id="IPR005467">
    <property type="entry name" value="His_kinase_dom"/>
</dbReference>
<keyword evidence="6" id="KW-0808">Transferase</keyword>
<evidence type="ECO:0000256" key="11">
    <source>
        <dbReference type="ARBA" id="ARBA00022989"/>
    </source>
</evidence>
<feature type="transmembrane region" description="Helical" evidence="14">
    <location>
        <begin position="52"/>
        <end position="74"/>
    </location>
</feature>
<sequence length="350" mass="38803">MFKWKPGRLFWKLLLALWISMILTITGAATYFHLTGMTPPEDARIARIGVLPIVPLVSAGIAILITGLALAWYLSRPLQHLHWALHRMAEGRLDTRVQPLMGNRSDEIVDLAHDFDRMATQLQQLTESRSILLHDISHELRSPLTRIQAAIGLLRQDSTQTDAMISRIERESERLDALIEELLTLHRIESGSVEVAHERVDVVELLHAIAEDADFEARASSRSVAIDAPDHFISNVNGELIYRAFENVIRNAVKFSPEGATVEIHARVTGHGRALETLVRDRGPGVPPDMLKAIFQPFTRVEGSEPIRGVGLGLAIAQRAIEMHGGRVNAALREGGGLEVFLVLPLEGKD</sequence>
<evidence type="ECO:0000256" key="9">
    <source>
        <dbReference type="ARBA" id="ARBA00022777"/>
    </source>
</evidence>
<proteinExistence type="predicted"/>
<dbReference type="Gene3D" id="3.30.565.10">
    <property type="entry name" value="Histidine kinase-like ATPase, C-terminal domain"/>
    <property type="match status" value="1"/>
</dbReference>
<feature type="domain" description="Histidine kinase" evidence="15">
    <location>
        <begin position="135"/>
        <end position="348"/>
    </location>
</feature>
<dbReference type="Pfam" id="PF02518">
    <property type="entry name" value="HATPase_c"/>
    <property type="match status" value="1"/>
</dbReference>
<keyword evidence="18" id="KW-1185">Reference proteome</keyword>
<dbReference type="CDD" id="cd06225">
    <property type="entry name" value="HAMP"/>
    <property type="match status" value="1"/>
</dbReference>
<keyword evidence="7 14" id="KW-0812">Transmembrane</keyword>
<evidence type="ECO:0000256" key="13">
    <source>
        <dbReference type="ARBA" id="ARBA00023136"/>
    </source>
</evidence>
<comment type="subcellular location">
    <subcellularLocation>
        <location evidence="2">Cell membrane</location>
        <topology evidence="2">Multi-pass membrane protein</topology>
    </subcellularLocation>
</comment>
<evidence type="ECO:0000256" key="8">
    <source>
        <dbReference type="ARBA" id="ARBA00022741"/>
    </source>
</evidence>
<keyword evidence="10" id="KW-0067">ATP-binding</keyword>
<keyword evidence="9 17" id="KW-0418">Kinase</keyword>
<dbReference type="EC" id="2.7.13.3" evidence="3"/>
<dbReference type="PROSITE" id="PS50109">
    <property type="entry name" value="HIS_KIN"/>
    <property type="match status" value="1"/>
</dbReference>
<dbReference type="InterPro" id="IPR036097">
    <property type="entry name" value="HisK_dim/P_sf"/>
</dbReference>
<dbReference type="SUPFAM" id="SSF47384">
    <property type="entry name" value="Homodimeric domain of signal transducing histidine kinase"/>
    <property type="match status" value="1"/>
</dbReference>
<dbReference type="RefSeq" id="WP_310093534.1">
    <property type="nucleotide sequence ID" value="NZ_JAVDTT010000002.1"/>
</dbReference>
<evidence type="ECO:0000256" key="2">
    <source>
        <dbReference type="ARBA" id="ARBA00004651"/>
    </source>
</evidence>
<evidence type="ECO:0000256" key="4">
    <source>
        <dbReference type="ARBA" id="ARBA00022475"/>
    </source>
</evidence>
<name>A0ABU1RTK9_9GAMM</name>
<feature type="domain" description="HAMP" evidence="16">
    <location>
        <begin position="72"/>
        <end position="127"/>
    </location>
</feature>
<evidence type="ECO:0000256" key="3">
    <source>
        <dbReference type="ARBA" id="ARBA00012438"/>
    </source>
</evidence>
<dbReference type="Pfam" id="PF00512">
    <property type="entry name" value="HisKA"/>
    <property type="match status" value="1"/>
</dbReference>
<keyword evidence="5" id="KW-0597">Phosphoprotein</keyword>
<keyword evidence="8" id="KW-0547">Nucleotide-binding</keyword>
<dbReference type="Gene3D" id="6.10.340.10">
    <property type="match status" value="1"/>
</dbReference>
<evidence type="ECO:0000256" key="14">
    <source>
        <dbReference type="SAM" id="Phobius"/>
    </source>
</evidence>
<dbReference type="PROSITE" id="PS50885">
    <property type="entry name" value="HAMP"/>
    <property type="match status" value="1"/>
</dbReference>
<dbReference type="InterPro" id="IPR004358">
    <property type="entry name" value="Sig_transdc_His_kin-like_C"/>
</dbReference>
<dbReference type="InterPro" id="IPR003594">
    <property type="entry name" value="HATPase_dom"/>
</dbReference>
<dbReference type="SUPFAM" id="SSF55874">
    <property type="entry name" value="ATPase domain of HSP90 chaperone/DNA topoisomerase II/histidine kinase"/>
    <property type="match status" value="1"/>
</dbReference>
<evidence type="ECO:0000256" key="7">
    <source>
        <dbReference type="ARBA" id="ARBA00022692"/>
    </source>
</evidence>
<keyword evidence="13 14" id="KW-0472">Membrane</keyword>
<dbReference type="InterPro" id="IPR003660">
    <property type="entry name" value="HAMP_dom"/>
</dbReference>
<keyword evidence="12" id="KW-0902">Two-component regulatory system</keyword>
<dbReference type="CDD" id="cd00082">
    <property type="entry name" value="HisKA"/>
    <property type="match status" value="1"/>
</dbReference>
<dbReference type="SMART" id="SM00304">
    <property type="entry name" value="HAMP"/>
    <property type="match status" value="1"/>
</dbReference>
<dbReference type="SUPFAM" id="SSF158472">
    <property type="entry name" value="HAMP domain-like"/>
    <property type="match status" value="1"/>
</dbReference>
<dbReference type="PANTHER" id="PTHR45528:SF1">
    <property type="entry name" value="SENSOR HISTIDINE KINASE CPXA"/>
    <property type="match status" value="1"/>
</dbReference>
<keyword evidence="4" id="KW-1003">Cell membrane</keyword>
<dbReference type="PRINTS" id="PR00344">
    <property type="entry name" value="BCTRLSENSOR"/>
</dbReference>
<gene>
    <name evidence="17" type="ORF">J2W94_002395</name>
</gene>
<dbReference type="GO" id="GO:0016301">
    <property type="term" value="F:kinase activity"/>
    <property type="evidence" value="ECO:0007669"/>
    <property type="project" value="UniProtKB-KW"/>
</dbReference>
<dbReference type="PANTHER" id="PTHR45528">
    <property type="entry name" value="SENSOR HISTIDINE KINASE CPXA"/>
    <property type="match status" value="1"/>
</dbReference>
<comment type="catalytic activity">
    <reaction evidence="1">
        <text>ATP + protein L-histidine = ADP + protein N-phospho-L-histidine.</text>
        <dbReference type="EC" id="2.7.13.3"/>
    </reaction>
</comment>
<keyword evidence="11 14" id="KW-1133">Transmembrane helix</keyword>
<evidence type="ECO:0000313" key="18">
    <source>
        <dbReference type="Proteomes" id="UP001254759"/>
    </source>
</evidence>
<protein>
    <recommendedName>
        <fullName evidence="3">histidine kinase</fullName>
        <ecNumber evidence="3">2.7.13.3</ecNumber>
    </recommendedName>
</protein>
<organism evidence="17 18">
    <name type="scientific">Pseudoxanthomonas sacheonensis</name>
    <dbReference type="NCBI Taxonomy" id="443615"/>
    <lineage>
        <taxon>Bacteria</taxon>
        <taxon>Pseudomonadati</taxon>
        <taxon>Pseudomonadota</taxon>
        <taxon>Gammaproteobacteria</taxon>
        <taxon>Lysobacterales</taxon>
        <taxon>Lysobacteraceae</taxon>
        <taxon>Pseudoxanthomonas</taxon>
    </lineage>
</organism>
<evidence type="ECO:0000313" key="17">
    <source>
        <dbReference type="EMBL" id="MDR6842110.1"/>
    </source>
</evidence>
<reference evidence="17 18" key="1">
    <citation type="submission" date="2023-07" db="EMBL/GenBank/DDBJ databases">
        <title>Sorghum-associated microbial communities from plants grown in Nebraska, USA.</title>
        <authorList>
            <person name="Schachtman D."/>
        </authorList>
    </citation>
    <scope>NUCLEOTIDE SEQUENCE [LARGE SCALE GENOMIC DNA]</scope>
    <source>
        <strain evidence="17 18">BE107</strain>
    </source>
</reference>